<proteinExistence type="predicted"/>
<protein>
    <submittedName>
        <fullName evidence="2">Uncharacterized protein</fullName>
    </submittedName>
</protein>
<gene>
    <name evidence="2" type="ORF">B0T19DRAFT_411654</name>
</gene>
<sequence>MAAPDSVSDDGDSQPSVINFLDIVATQGDFLVTCPNTPIHPRPDADEYSFTEALHLELRALSLVQQGRAIKYGTQTAAEWPIGRTPPEVVEKRKAELRELQAFMEAITPVSCSDDDDDGHAGARSTAKQKDGPAAEAQSSQPPRLLTPSPSNFETLCSGDGTSETGAEKEEEEEAERPTKIRVIAADANPDAIAVLDPPCGPSLVAAAHDNAVHETPRNKRQRDPEEEGQEAEQRPSKVLIAAAEDESPRRRIARPKRAAG</sequence>
<feature type="region of interest" description="Disordered" evidence="1">
    <location>
        <begin position="199"/>
        <end position="261"/>
    </location>
</feature>
<dbReference type="EMBL" id="JAUEPO010000001">
    <property type="protein sequence ID" value="KAK3337152.1"/>
    <property type="molecule type" value="Genomic_DNA"/>
</dbReference>
<organism evidence="2 3">
    <name type="scientific">Cercophora scortea</name>
    <dbReference type="NCBI Taxonomy" id="314031"/>
    <lineage>
        <taxon>Eukaryota</taxon>
        <taxon>Fungi</taxon>
        <taxon>Dikarya</taxon>
        <taxon>Ascomycota</taxon>
        <taxon>Pezizomycotina</taxon>
        <taxon>Sordariomycetes</taxon>
        <taxon>Sordariomycetidae</taxon>
        <taxon>Sordariales</taxon>
        <taxon>Lasiosphaeriaceae</taxon>
        <taxon>Cercophora</taxon>
    </lineage>
</organism>
<evidence type="ECO:0000256" key="1">
    <source>
        <dbReference type="SAM" id="MobiDB-lite"/>
    </source>
</evidence>
<reference evidence="2" key="2">
    <citation type="submission" date="2023-06" db="EMBL/GenBank/DDBJ databases">
        <authorList>
            <consortium name="Lawrence Berkeley National Laboratory"/>
            <person name="Haridas S."/>
            <person name="Hensen N."/>
            <person name="Bonometti L."/>
            <person name="Westerberg I."/>
            <person name="Brannstrom I.O."/>
            <person name="Guillou S."/>
            <person name="Cros-Aarteil S."/>
            <person name="Calhoun S."/>
            <person name="Kuo A."/>
            <person name="Mondo S."/>
            <person name="Pangilinan J."/>
            <person name="Riley R."/>
            <person name="Labutti K."/>
            <person name="Andreopoulos B."/>
            <person name="Lipzen A."/>
            <person name="Chen C."/>
            <person name="Yanf M."/>
            <person name="Daum C."/>
            <person name="Ng V."/>
            <person name="Clum A."/>
            <person name="Steindorff A."/>
            <person name="Ohm R."/>
            <person name="Martin F."/>
            <person name="Silar P."/>
            <person name="Natvig D."/>
            <person name="Lalanne C."/>
            <person name="Gautier V."/>
            <person name="Ament-Velasquez S.L."/>
            <person name="Kruys A."/>
            <person name="Hutchinson M.I."/>
            <person name="Powell A.J."/>
            <person name="Barry K."/>
            <person name="Miller A.N."/>
            <person name="Grigoriev I.V."/>
            <person name="Debuchy R."/>
            <person name="Gladieux P."/>
            <person name="Thoren M.H."/>
            <person name="Johannesson H."/>
        </authorList>
    </citation>
    <scope>NUCLEOTIDE SEQUENCE</scope>
    <source>
        <strain evidence="2">SMH4131-1</strain>
    </source>
</reference>
<keyword evidence="3" id="KW-1185">Reference proteome</keyword>
<dbReference type="AlphaFoldDB" id="A0AAE0J5Z5"/>
<evidence type="ECO:0000313" key="2">
    <source>
        <dbReference type="EMBL" id="KAK3337152.1"/>
    </source>
</evidence>
<dbReference type="Proteomes" id="UP001286456">
    <property type="component" value="Unassembled WGS sequence"/>
</dbReference>
<feature type="compositionally biased region" description="Basic and acidic residues" evidence="1">
    <location>
        <begin position="211"/>
        <end position="224"/>
    </location>
</feature>
<accession>A0AAE0J5Z5</accession>
<evidence type="ECO:0000313" key="3">
    <source>
        <dbReference type="Proteomes" id="UP001286456"/>
    </source>
</evidence>
<reference evidence="2" key="1">
    <citation type="journal article" date="2023" name="Mol. Phylogenet. Evol.">
        <title>Genome-scale phylogeny and comparative genomics of the fungal order Sordariales.</title>
        <authorList>
            <person name="Hensen N."/>
            <person name="Bonometti L."/>
            <person name="Westerberg I."/>
            <person name="Brannstrom I.O."/>
            <person name="Guillou S."/>
            <person name="Cros-Aarteil S."/>
            <person name="Calhoun S."/>
            <person name="Haridas S."/>
            <person name="Kuo A."/>
            <person name="Mondo S."/>
            <person name="Pangilinan J."/>
            <person name="Riley R."/>
            <person name="LaButti K."/>
            <person name="Andreopoulos B."/>
            <person name="Lipzen A."/>
            <person name="Chen C."/>
            <person name="Yan M."/>
            <person name="Daum C."/>
            <person name="Ng V."/>
            <person name="Clum A."/>
            <person name="Steindorff A."/>
            <person name="Ohm R.A."/>
            <person name="Martin F."/>
            <person name="Silar P."/>
            <person name="Natvig D.O."/>
            <person name="Lalanne C."/>
            <person name="Gautier V."/>
            <person name="Ament-Velasquez S.L."/>
            <person name="Kruys A."/>
            <person name="Hutchinson M.I."/>
            <person name="Powell A.J."/>
            <person name="Barry K."/>
            <person name="Miller A.N."/>
            <person name="Grigoriev I.V."/>
            <person name="Debuchy R."/>
            <person name="Gladieux P."/>
            <person name="Hiltunen Thoren M."/>
            <person name="Johannesson H."/>
        </authorList>
    </citation>
    <scope>NUCLEOTIDE SEQUENCE</scope>
    <source>
        <strain evidence="2">SMH4131-1</strain>
    </source>
</reference>
<name>A0AAE0J5Z5_9PEZI</name>
<feature type="compositionally biased region" description="Basic residues" evidence="1">
    <location>
        <begin position="251"/>
        <end position="261"/>
    </location>
</feature>
<feature type="compositionally biased region" description="Polar residues" evidence="1">
    <location>
        <begin position="137"/>
        <end position="155"/>
    </location>
</feature>
<comment type="caution">
    <text evidence="2">The sequence shown here is derived from an EMBL/GenBank/DDBJ whole genome shotgun (WGS) entry which is preliminary data.</text>
</comment>
<feature type="region of interest" description="Disordered" evidence="1">
    <location>
        <begin position="108"/>
        <end position="184"/>
    </location>
</feature>